<comment type="catalytic activity">
    <reaction evidence="7">
        <text>Hydrolysis of terminal non-reducing beta-D-galactose residues in beta-D-galactosides.</text>
        <dbReference type="EC" id="3.2.1.23"/>
    </reaction>
</comment>
<dbReference type="PIRSF" id="PIRSF006336">
    <property type="entry name" value="B-gal"/>
    <property type="match status" value="1"/>
</dbReference>
<evidence type="ECO:0000259" key="11">
    <source>
        <dbReference type="Pfam" id="PF21317"/>
    </source>
</evidence>
<evidence type="ECO:0000259" key="10">
    <source>
        <dbReference type="Pfam" id="PF01301"/>
    </source>
</evidence>
<dbReference type="GO" id="GO:0004565">
    <property type="term" value="F:beta-galactosidase activity"/>
    <property type="evidence" value="ECO:0007669"/>
    <property type="project" value="UniProtKB-EC"/>
</dbReference>
<feature type="chain" id="PRO_5042249049" description="Beta-galactosidase" evidence="9">
    <location>
        <begin position="25"/>
        <end position="716"/>
    </location>
</feature>
<dbReference type="SUPFAM" id="SSF51445">
    <property type="entry name" value="(Trans)glycosidases"/>
    <property type="match status" value="1"/>
</dbReference>
<evidence type="ECO:0000256" key="3">
    <source>
        <dbReference type="ARBA" id="ARBA00022801"/>
    </source>
</evidence>
<evidence type="ECO:0000256" key="5">
    <source>
        <dbReference type="ARBA" id="ARBA00023295"/>
    </source>
</evidence>
<sequence length="716" mass="79416">MASGAAGWSFAVLIFLLGIHFSFPRSFTIDYKNDVFLKDGEPFRYISGSFHYFRVPKPYWEDRMKKMKSAGLNALQTYVAWNLHEPKEGVYDFNGNNDVESFIRMAQSAGLLVIVRAGPYICAEWDLGGLPPWLLKNYTTAKFRSSTDKDYLATVDRWMSVLLPKLKPLLYANGGPIIAVQVENEYGSYFTCDHQYMSHLQALFEKYLGQDVILFTVDGYSDKMLECGSLPSLFTTVDFGPGIDPAKAFAVLRKYQPNGPLVNSEFYPGWLDHWGGKHQTRGAADVAKYLDMILALNASVNMYMFEGGTNFGFMNEAGDPSTKYFVLMETIAKYAPVPAGPSFSFFDVLANLSVSGPVVSNGTLTMEQLGQNYGFLLYRTKIPGSVQGSTANISIPGLRDRGVVFVDQVSCLFLCCCCVFKFSNACEISSLFLLVDARRKRACLPSARARKGHFACVRLVNKGNSRGEIVIETDGISCSSSIFEVAKAGEVRQATLIRVSGRTKASITVSQGGTLDVLVENMGRINYGPHLQDPKGILGNVTLGEVELMNWKMYPLDFDPVVAAAKPMCMYNNMDEYEADTQIPSFYSGLIPPAPDGIPRDTFLKLPGWFKGQAYVNGFNIGRYWPVLGPQIAMYVPATALSRAGYNMNSKLVLFEVDNAPCQSTEKCYVEFLDRPLINGAVHPMKGEVEMFQDWTAKYADDDVLGKSGLNLNIEE</sequence>
<evidence type="ECO:0000256" key="1">
    <source>
        <dbReference type="ARBA" id="ARBA00009809"/>
    </source>
</evidence>
<proteinExistence type="inferred from homology"/>
<keyword evidence="2 9" id="KW-0732">Signal</keyword>
<feature type="domain" description="Beta-galactosidase 1-like first all-beta" evidence="11">
    <location>
        <begin position="364"/>
        <end position="410"/>
    </location>
</feature>
<name>A0AAD9QHF0_ACRCE</name>
<accession>A0AAD9QHF0</accession>
<dbReference type="Pfam" id="PF01301">
    <property type="entry name" value="Glyco_hydro_35"/>
    <property type="match status" value="1"/>
</dbReference>
<gene>
    <name evidence="13" type="ORF">P5673_015836</name>
</gene>
<dbReference type="InterPro" id="IPR026283">
    <property type="entry name" value="B-gal_1-like"/>
</dbReference>
<feature type="domain" description="Beta-galactosidase 1-like first all-beta" evidence="11">
    <location>
        <begin position="491"/>
        <end position="557"/>
    </location>
</feature>
<feature type="domain" description="Glycoside hydrolase 35 catalytic" evidence="10">
    <location>
        <begin position="36"/>
        <end position="324"/>
    </location>
</feature>
<keyword evidence="14" id="KW-1185">Reference proteome</keyword>
<keyword evidence="4" id="KW-0325">Glycoprotein</keyword>
<evidence type="ECO:0000256" key="9">
    <source>
        <dbReference type="SAM" id="SignalP"/>
    </source>
</evidence>
<evidence type="ECO:0000256" key="2">
    <source>
        <dbReference type="ARBA" id="ARBA00022729"/>
    </source>
</evidence>
<dbReference type="GO" id="GO:0005975">
    <property type="term" value="P:carbohydrate metabolic process"/>
    <property type="evidence" value="ECO:0007669"/>
    <property type="project" value="InterPro"/>
</dbReference>
<evidence type="ECO:0000313" key="13">
    <source>
        <dbReference type="EMBL" id="KAK2561338.1"/>
    </source>
</evidence>
<evidence type="ECO:0000256" key="7">
    <source>
        <dbReference type="RuleBase" id="RU000675"/>
    </source>
</evidence>
<reference evidence="13" key="2">
    <citation type="journal article" date="2023" name="Science">
        <title>Genomic signatures of disease resistance in endangered staghorn corals.</title>
        <authorList>
            <person name="Vollmer S.V."/>
            <person name="Selwyn J.D."/>
            <person name="Despard B.A."/>
            <person name="Roesel C.L."/>
        </authorList>
    </citation>
    <scope>NUCLEOTIDE SEQUENCE</scope>
    <source>
        <strain evidence="13">K2</strain>
    </source>
</reference>
<comment type="caution">
    <text evidence="13">The sequence shown here is derived from an EMBL/GenBank/DDBJ whole genome shotgun (WGS) entry which is preliminary data.</text>
</comment>
<evidence type="ECO:0000313" key="14">
    <source>
        <dbReference type="Proteomes" id="UP001249851"/>
    </source>
</evidence>
<dbReference type="PROSITE" id="PS01182">
    <property type="entry name" value="GLYCOSYL_HYDROL_F35"/>
    <property type="match status" value="1"/>
</dbReference>
<keyword evidence="3 7" id="KW-0378">Hydrolase</keyword>
<feature type="active site" description="Nucleophile" evidence="6">
    <location>
        <position position="265"/>
    </location>
</feature>
<dbReference type="AlphaFoldDB" id="A0AAD9QHF0"/>
<evidence type="ECO:0000256" key="6">
    <source>
        <dbReference type="PIRSR" id="PIRSR006336-1"/>
    </source>
</evidence>
<dbReference type="PRINTS" id="PR00742">
    <property type="entry name" value="GLHYDRLASE35"/>
</dbReference>
<protein>
    <recommendedName>
        <fullName evidence="7">Beta-galactosidase</fullName>
        <ecNumber evidence="7">3.2.1.23</ecNumber>
    </recommendedName>
</protein>
<dbReference type="InterPro" id="IPR031330">
    <property type="entry name" value="Gly_Hdrlase_35_cat"/>
</dbReference>
<reference evidence="13" key="1">
    <citation type="journal article" date="2023" name="G3 (Bethesda)">
        <title>Whole genome assembly and annotation of the endangered Caribbean coral Acropora cervicornis.</title>
        <authorList>
            <person name="Selwyn J.D."/>
            <person name="Vollmer S.V."/>
        </authorList>
    </citation>
    <scope>NUCLEOTIDE SEQUENCE</scope>
    <source>
        <strain evidence="13">K2</strain>
    </source>
</reference>
<dbReference type="SUPFAM" id="SSF49785">
    <property type="entry name" value="Galactose-binding domain-like"/>
    <property type="match status" value="1"/>
</dbReference>
<comment type="similarity">
    <text evidence="1 8">Belongs to the glycosyl hydrolase 35 family.</text>
</comment>
<dbReference type="InterPro" id="IPR017853">
    <property type="entry name" value="GH"/>
</dbReference>
<dbReference type="EMBL" id="JARQWQ010000033">
    <property type="protein sequence ID" value="KAK2561338.1"/>
    <property type="molecule type" value="Genomic_DNA"/>
</dbReference>
<dbReference type="Gene3D" id="3.20.20.80">
    <property type="entry name" value="Glycosidases"/>
    <property type="match status" value="1"/>
</dbReference>
<dbReference type="InterPro" id="IPR008979">
    <property type="entry name" value="Galactose-bd-like_sf"/>
</dbReference>
<dbReference type="Pfam" id="PF21467">
    <property type="entry name" value="BetaGal_gal-bd"/>
    <property type="match status" value="1"/>
</dbReference>
<dbReference type="InterPro" id="IPR048912">
    <property type="entry name" value="BetaGal1-like_ABD1"/>
</dbReference>
<dbReference type="PANTHER" id="PTHR23421">
    <property type="entry name" value="BETA-GALACTOSIDASE RELATED"/>
    <property type="match status" value="1"/>
</dbReference>
<organism evidence="13 14">
    <name type="scientific">Acropora cervicornis</name>
    <name type="common">Staghorn coral</name>
    <dbReference type="NCBI Taxonomy" id="6130"/>
    <lineage>
        <taxon>Eukaryota</taxon>
        <taxon>Metazoa</taxon>
        <taxon>Cnidaria</taxon>
        <taxon>Anthozoa</taxon>
        <taxon>Hexacorallia</taxon>
        <taxon>Scleractinia</taxon>
        <taxon>Astrocoeniina</taxon>
        <taxon>Acroporidae</taxon>
        <taxon>Acropora</taxon>
    </lineage>
</organism>
<evidence type="ECO:0000259" key="12">
    <source>
        <dbReference type="Pfam" id="PF21467"/>
    </source>
</evidence>
<dbReference type="InterPro" id="IPR048913">
    <property type="entry name" value="BetaGal_gal-bd"/>
</dbReference>
<dbReference type="InterPro" id="IPR001944">
    <property type="entry name" value="Glycoside_Hdrlase_35"/>
</dbReference>
<keyword evidence="5 7" id="KW-0326">Glycosidase</keyword>
<dbReference type="Gene3D" id="2.60.120.260">
    <property type="entry name" value="Galactose-binding domain-like"/>
    <property type="match status" value="2"/>
</dbReference>
<dbReference type="Proteomes" id="UP001249851">
    <property type="component" value="Unassembled WGS sequence"/>
</dbReference>
<evidence type="ECO:0000256" key="4">
    <source>
        <dbReference type="ARBA" id="ARBA00023180"/>
    </source>
</evidence>
<dbReference type="InterPro" id="IPR019801">
    <property type="entry name" value="Glyco_hydro_35_CS"/>
</dbReference>
<dbReference type="Pfam" id="PF21317">
    <property type="entry name" value="BetaGal_ABD_1"/>
    <property type="match status" value="2"/>
</dbReference>
<feature type="signal peptide" evidence="9">
    <location>
        <begin position="1"/>
        <end position="24"/>
    </location>
</feature>
<dbReference type="EC" id="3.2.1.23" evidence="7"/>
<feature type="domain" description="Beta-galactosidase galactose-binding" evidence="12">
    <location>
        <begin position="585"/>
        <end position="645"/>
    </location>
</feature>
<feature type="active site" description="Proton donor" evidence="6">
    <location>
        <position position="185"/>
    </location>
</feature>
<evidence type="ECO:0000256" key="8">
    <source>
        <dbReference type="RuleBase" id="RU003679"/>
    </source>
</evidence>
<dbReference type="FunFam" id="3.20.20.80:FF:000017">
    <property type="entry name" value="Beta-galactosidase"/>
    <property type="match status" value="1"/>
</dbReference>